<keyword evidence="13 18" id="KW-1015">Disulfide bond</keyword>
<feature type="non-terminal residue" evidence="24">
    <location>
        <position position="1"/>
    </location>
</feature>
<dbReference type="InterPro" id="IPR027417">
    <property type="entry name" value="P-loop_NTPase"/>
</dbReference>
<evidence type="ECO:0000259" key="21">
    <source>
        <dbReference type="Pfam" id="PF00685"/>
    </source>
</evidence>
<dbReference type="GO" id="GO:0015016">
    <property type="term" value="F:heparan sulfate N-sulfotransferase activity"/>
    <property type="evidence" value="ECO:0007669"/>
    <property type="project" value="UniProtKB-EC"/>
</dbReference>
<evidence type="ECO:0000256" key="18">
    <source>
        <dbReference type="PIRSR" id="PIRSR637359-3"/>
    </source>
</evidence>
<evidence type="ECO:0000256" key="3">
    <source>
        <dbReference type="ARBA" id="ARBA00005093"/>
    </source>
</evidence>
<evidence type="ECO:0000256" key="8">
    <source>
        <dbReference type="ARBA" id="ARBA00022801"/>
    </source>
</evidence>
<evidence type="ECO:0000256" key="19">
    <source>
        <dbReference type="SAM" id="MobiDB-lite"/>
    </source>
</evidence>
<comment type="caution">
    <text evidence="24">The sequence shown here is derived from an EMBL/GenBank/DDBJ whole genome shotgun (WGS) entry which is preliminary data.</text>
</comment>
<dbReference type="InterPro" id="IPR056793">
    <property type="entry name" value="HSNSD_N"/>
</dbReference>
<feature type="binding site" evidence="17">
    <location>
        <position position="897"/>
    </location>
    <ligand>
        <name>3'-phosphoadenylyl sulfate</name>
        <dbReference type="ChEBI" id="CHEBI:58339"/>
    </ligand>
</feature>
<dbReference type="PANTHER" id="PTHR10605:SF56">
    <property type="entry name" value="BIFUNCTIONAL HEPARAN SULFATE N-DEACETYLASE_N-SULFOTRANSFERASE"/>
    <property type="match status" value="1"/>
</dbReference>
<dbReference type="GO" id="GO:0019213">
    <property type="term" value="F:deacetylase activity"/>
    <property type="evidence" value="ECO:0007669"/>
    <property type="project" value="TreeGrafter"/>
</dbReference>
<dbReference type="UniPathway" id="UPA00862"/>
<dbReference type="InterPro" id="IPR021930">
    <property type="entry name" value="Heparan_SO4_deacetylase_dom"/>
</dbReference>
<dbReference type="GO" id="GO:0015012">
    <property type="term" value="P:heparan sulfate proteoglycan biosynthetic process"/>
    <property type="evidence" value="ECO:0007669"/>
    <property type="project" value="UniProtKB-UniPathway"/>
</dbReference>
<feature type="domain" description="Sulfotransferase" evidence="21">
    <location>
        <begin position="677"/>
        <end position="939"/>
    </location>
</feature>
<comment type="pathway">
    <text evidence="2">Glycan metabolism; heparin biosynthesis.</text>
</comment>
<evidence type="ECO:0000256" key="5">
    <source>
        <dbReference type="ARBA" id="ARBA00012979"/>
    </source>
</evidence>
<sequence length="971" mass="110114">RLFSARQLCACRRCLTRSPRTWLAACVLLVLCVHYLLLLPRPLLTANSDAARQRLAGSAGPAGSRDGSSQRGSEGGGGNSDSGTPPRHPRLQFACRRSDAPEWPVDLGPLPAGQLKLRSDAKILLLVDNENGPVIRQLINLLEHMRLSYKTAPTWKPLPHLTSSDRGRFGAILMDSLSAYLNMDRWNRGLLDRYCRDYAVGQVAAMLASGGGGSGGVRRRRQQQRRRRQQQKLYRNGRLGDLPVWASPVSIGDLINSSSSGSANIGIHVSRLSPVTRLTKSGILAELPLPGDTGAGHWMTFNTSHEGYGYVAWFKSSNKANGDSGGDRLATVLSDSGRYDGIARVIFGYDFSPWLHAALLADALAWTSRGRFAQSLDRFVQVDIDDVFVGPSGLRMLPNDVDALVATQRRWRSRFGLSGFTFQLGFSGRYFGRGNPAENAGDARLLTLRRHFLWFPHMYKHNKPHTYASAEALEAVMLKNKDWAIENDLPISPGYAVSPHHSGVYPVHEPLYAAWRSVWSINVTSTEEYPHLRPARRRRGFVYNGVRVLPRETCGIYTHTVRLADYPRGQQRLRQLVLGGELFHTVLLHPICVFMTHMPNYANDRLAYYVFDGLFNFLTCHTNIRLRWADPQRLATLYFNSAHREERQAPLWLSPCADPRHREIWAGPKDLCARLPSLLIVGPQKTGSTALHTFLSLHPQLLPSIKHPRTFEEVQFFTDPNYAKGLLHYYSYFNYTREFTVNFTADPGARPIYFEKSANYFDQARVPGRVKALLPSARIVAILMDPAQRAYSWYQHQLAHGDPAATNYSFYQVITSDDAAPREVRQLRHRCLRPGRYANILKRWFRQYRPRSVYLVDGDQLRNSPAQAVHRLQRWLGLKPQVDYTQLLLYNKRKGFYCYRPVLSDLTVERRPRCLGKGKGRRYPAIDEASLAYLRTYYRHDNAQLYKLLRRHSYKPPGWLLALQNGGKPVA</sequence>
<evidence type="ECO:0000256" key="4">
    <source>
        <dbReference type="ARBA" id="ARBA00010420"/>
    </source>
</evidence>
<evidence type="ECO:0000256" key="1">
    <source>
        <dbReference type="ARBA" id="ARBA00004323"/>
    </source>
</evidence>
<dbReference type="Pfam" id="PF12062">
    <property type="entry name" value="HSNSD-CE"/>
    <property type="match status" value="1"/>
</dbReference>
<accession>A0A267DB75</accession>
<feature type="transmembrane region" description="Helical" evidence="20">
    <location>
        <begin position="21"/>
        <end position="39"/>
    </location>
</feature>
<dbReference type="InterPro" id="IPR037359">
    <property type="entry name" value="NST/OST"/>
</dbReference>
<keyword evidence="25" id="KW-1185">Reference proteome</keyword>
<gene>
    <name evidence="24" type="ORF">BOX15_Mlig029830g1</name>
</gene>
<evidence type="ECO:0000256" key="12">
    <source>
        <dbReference type="ARBA" id="ARBA00023136"/>
    </source>
</evidence>
<feature type="compositionally biased region" description="Low complexity" evidence="19">
    <location>
        <begin position="63"/>
        <end position="72"/>
    </location>
</feature>
<evidence type="ECO:0000256" key="20">
    <source>
        <dbReference type="SAM" id="Phobius"/>
    </source>
</evidence>
<reference evidence="24 25" key="1">
    <citation type="submission" date="2017-06" db="EMBL/GenBank/DDBJ databases">
        <title>A platform for efficient transgenesis in Macrostomum lignano, a flatworm model organism for stem cell research.</title>
        <authorList>
            <person name="Berezikov E."/>
        </authorList>
    </citation>
    <scope>NUCLEOTIDE SEQUENCE [LARGE SCALE GENOMIC DNA]</scope>
    <source>
        <strain evidence="24">DV1</strain>
        <tissue evidence="24">Whole organism</tissue>
    </source>
</reference>
<keyword evidence="6" id="KW-0808">Transferase</keyword>
<dbReference type="Gene3D" id="3.40.50.300">
    <property type="entry name" value="P-loop containing nucleotide triphosphate hydrolases"/>
    <property type="match status" value="1"/>
</dbReference>
<dbReference type="PANTHER" id="PTHR10605">
    <property type="entry name" value="HEPARAN SULFATE SULFOTRANSFERASE"/>
    <property type="match status" value="1"/>
</dbReference>
<dbReference type="GO" id="GO:0000139">
    <property type="term" value="C:Golgi membrane"/>
    <property type="evidence" value="ECO:0007669"/>
    <property type="project" value="UniProtKB-SubCell"/>
</dbReference>
<dbReference type="GO" id="GO:0016787">
    <property type="term" value="F:hydrolase activity"/>
    <property type="evidence" value="ECO:0007669"/>
    <property type="project" value="UniProtKB-KW"/>
</dbReference>
<dbReference type="OrthoDB" id="8958249at2759"/>
<keyword evidence="9" id="KW-0735">Signal-anchor</keyword>
<evidence type="ECO:0000259" key="22">
    <source>
        <dbReference type="Pfam" id="PF12062"/>
    </source>
</evidence>
<evidence type="ECO:0000256" key="17">
    <source>
        <dbReference type="PIRSR" id="PIRSR637359-2"/>
    </source>
</evidence>
<dbReference type="SUPFAM" id="SSF52540">
    <property type="entry name" value="P-loop containing nucleoside triphosphate hydrolases"/>
    <property type="match status" value="1"/>
</dbReference>
<protein>
    <recommendedName>
        <fullName evidence="5">[heparan sulfate]-glucosamine N-sulfotransferase</fullName>
        <ecNumber evidence="5">2.8.2.8</ecNumber>
    </recommendedName>
</protein>
<feature type="domain" description="Heparan sulfate-N-deacetylase N-terminal" evidence="23">
    <location>
        <begin position="120"/>
        <end position="204"/>
    </location>
</feature>
<keyword evidence="15" id="KW-0511">Multifunctional enzyme</keyword>
<dbReference type="InterPro" id="IPR000863">
    <property type="entry name" value="Sulfotransferase_dom"/>
</dbReference>
<evidence type="ECO:0000256" key="16">
    <source>
        <dbReference type="PIRSR" id="PIRSR637359-1"/>
    </source>
</evidence>
<feature type="active site" description="For sulfotransferase activity" evidence="16">
    <location>
        <position position="685"/>
    </location>
</feature>
<feature type="region of interest" description="Disordered" evidence="19">
    <location>
        <begin position="55"/>
        <end position="91"/>
    </location>
</feature>
<dbReference type="Pfam" id="PF00685">
    <property type="entry name" value="Sulfotransfer_1"/>
    <property type="match status" value="1"/>
</dbReference>
<dbReference type="EC" id="2.8.2.8" evidence="5"/>
<evidence type="ECO:0000256" key="15">
    <source>
        <dbReference type="ARBA" id="ARBA00023268"/>
    </source>
</evidence>
<dbReference type="EMBL" id="NIVC01004813">
    <property type="protein sequence ID" value="PAA46538.1"/>
    <property type="molecule type" value="Genomic_DNA"/>
</dbReference>
<feature type="domain" description="Heparan sulphate-N-deacetylase deacetylase" evidence="22">
    <location>
        <begin position="377"/>
        <end position="583"/>
    </location>
</feature>
<comment type="similarity">
    <text evidence="4">Belongs to the sulfotransferase 1 family. NDST subfamily.</text>
</comment>
<dbReference type="AlphaFoldDB" id="A0A267DB75"/>
<keyword evidence="7 20" id="KW-0812">Transmembrane</keyword>
<keyword evidence="12 20" id="KW-0472">Membrane</keyword>
<dbReference type="UniPathway" id="UPA00756"/>
<dbReference type="STRING" id="282301.A0A267DB75"/>
<feature type="binding site" evidence="17">
    <location>
        <begin position="919"/>
        <end position="923"/>
    </location>
    <ligand>
        <name>3'-phosphoadenylyl sulfate</name>
        <dbReference type="ChEBI" id="CHEBI:58339"/>
    </ligand>
</feature>
<evidence type="ECO:0000256" key="6">
    <source>
        <dbReference type="ARBA" id="ARBA00022679"/>
    </source>
</evidence>
<feature type="disulfide bond" evidence="18">
    <location>
        <begin position="898"/>
        <end position="914"/>
    </location>
</feature>
<organism evidence="24 25">
    <name type="scientific">Macrostomum lignano</name>
    <dbReference type="NCBI Taxonomy" id="282301"/>
    <lineage>
        <taxon>Eukaryota</taxon>
        <taxon>Metazoa</taxon>
        <taxon>Spiralia</taxon>
        <taxon>Lophotrochozoa</taxon>
        <taxon>Platyhelminthes</taxon>
        <taxon>Rhabditophora</taxon>
        <taxon>Macrostomorpha</taxon>
        <taxon>Macrostomida</taxon>
        <taxon>Macrostomidae</taxon>
        <taxon>Macrostomum</taxon>
    </lineage>
</organism>
<evidence type="ECO:0000259" key="23">
    <source>
        <dbReference type="Pfam" id="PF25119"/>
    </source>
</evidence>
<feature type="region of interest" description="Disordered" evidence="19">
    <location>
        <begin position="210"/>
        <end position="231"/>
    </location>
</feature>
<evidence type="ECO:0000256" key="14">
    <source>
        <dbReference type="ARBA" id="ARBA00023180"/>
    </source>
</evidence>
<evidence type="ECO:0000313" key="24">
    <source>
        <dbReference type="EMBL" id="PAA46538.1"/>
    </source>
</evidence>
<feature type="domain" description="Heparan sulfate-N-deacetylase N-terminal" evidence="23">
    <location>
        <begin position="267"/>
        <end position="366"/>
    </location>
</feature>
<evidence type="ECO:0000313" key="25">
    <source>
        <dbReference type="Proteomes" id="UP000215902"/>
    </source>
</evidence>
<evidence type="ECO:0000256" key="2">
    <source>
        <dbReference type="ARBA" id="ARBA00004841"/>
    </source>
</evidence>
<evidence type="ECO:0000256" key="11">
    <source>
        <dbReference type="ARBA" id="ARBA00023034"/>
    </source>
</evidence>
<evidence type="ECO:0000256" key="9">
    <source>
        <dbReference type="ARBA" id="ARBA00022968"/>
    </source>
</evidence>
<proteinExistence type="inferred from homology"/>
<evidence type="ECO:0000256" key="10">
    <source>
        <dbReference type="ARBA" id="ARBA00022989"/>
    </source>
</evidence>
<keyword evidence="14" id="KW-0325">Glycoprotein</keyword>
<feature type="compositionally biased region" description="Basic residues" evidence="19">
    <location>
        <begin position="217"/>
        <end position="230"/>
    </location>
</feature>
<dbReference type="Pfam" id="PF25119">
    <property type="entry name" value="HSNSD_N"/>
    <property type="match status" value="2"/>
</dbReference>
<comment type="subcellular location">
    <subcellularLocation>
        <location evidence="1">Golgi apparatus membrane</location>
        <topology evidence="1">Single-pass type II membrane protein</topology>
    </subcellularLocation>
</comment>
<evidence type="ECO:0000256" key="7">
    <source>
        <dbReference type="ARBA" id="ARBA00022692"/>
    </source>
</evidence>
<dbReference type="Proteomes" id="UP000215902">
    <property type="component" value="Unassembled WGS sequence"/>
</dbReference>
<keyword evidence="8" id="KW-0378">Hydrolase</keyword>
<keyword evidence="10 20" id="KW-1133">Transmembrane helix</keyword>
<name>A0A267DB75_9PLAT</name>
<feature type="binding site" evidence="17">
    <location>
        <position position="792"/>
    </location>
    <ligand>
        <name>3'-phosphoadenylyl sulfate</name>
        <dbReference type="ChEBI" id="CHEBI:58339"/>
    </ligand>
</feature>
<comment type="pathway">
    <text evidence="3">Glycan metabolism; heparan sulfate biosynthesis.</text>
</comment>
<evidence type="ECO:0000256" key="13">
    <source>
        <dbReference type="ARBA" id="ARBA00023157"/>
    </source>
</evidence>
<keyword evidence="11" id="KW-0333">Golgi apparatus</keyword>
<dbReference type="GO" id="GO:0030210">
    <property type="term" value="P:heparin proteoglycan biosynthetic process"/>
    <property type="evidence" value="ECO:0007669"/>
    <property type="project" value="UniProtKB-UniPathway"/>
</dbReference>